<reference evidence="2 3" key="1">
    <citation type="submission" date="2016-10" db="EMBL/GenBank/DDBJ databases">
        <authorList>
            <person name="de Groot N.N."/>
        </authorList>
    </citation>
    <scope>NUCLEOTIDE SEQUENCE [LARGE SCALE GENOMIC DNA]</scope>
    <source>
        <strain evidence="2 3">DSM 44945</strain>
    </source>
</reference>
<sequence length="200" mass="22531">MFKGSVSGLLLASLLWIAGCSPLPEVPFDGRRFLYNNAEYNLHPQLEIKEEAAGKAVAETDSGEAIRTIKGLPQDRWLAIRNGHTNRCSVYTEKSLGEISLEEFAPTKMILLEYAPEEKQRATIRDKGKIGRLVRAMSEQPTAKLPENLKPARVQYIHLTSGKYQPVVYVLRFETYPGGKRYLIGKKVVELDENFPDLLP</sequence>
<feature type="signal peptide" evidence="1">
    <location>
        <begin position="1"/>
        <end position="18"/>
    </location>
</feature>
<proteinExistence type="predicted"/>
<dbReference type="OrthoDB" id="2987939at2"/>
<name>A0A1I2KZ11_9BACL</name>
<accession>A0A1I2KZ11</accession>
<evidence type="ECO:0000313" key="3">
    <source>
        <dbReference type="Proteomes" id="UP000198661"/>
    </source>
</evidence>
<keyword evidence="3" id="KW-1185">Reference proteome</keyword>
<organism evidence="2 3">
    <name type="scientific">Planifilum fulgidum</name>
    <dbReference type="NCBI Taxonomy" id="201973"/>
    <lineage>
        <taxon>Bacteria</taxon>
        <taxon>Bacillati</taxon>
        <taxon>Bacillota</taxon>
        <taxon>Bacilli</taxon>
        <taxon>Bacillales</taxon>
        <taxon>Thermoactinomycetaceae</taxon>
        <taxon>Planifilum</taxon>
    </lineage>
</organism>
<keyword evidence="1" id="KW-0732">Signal</keyword>
<dbReference type="PROSITE" id="PS51257">
    <property type="entry name" value="PROKAR_LIPOPROTEIN"/>
    <property type="match status" value="1"/>
</dbReference>
<evidence type="ECO:0008006" key="4">
    <source>
        <dbReference type="Google" id="ProtNLM"/>
    </source>
</evidence>
<dbReference type="AlphaFoldDB" id="A0A1I2KZ11"/>
<evidence type="ECO:0000313" key="2">
    <source>
        <dbReference type="EMBL" id="SFF70417.1"/>
    </source>
</evidence>
<gene>
    <name evidence="2" type="ORF">SAMN04488025_10340</name>
</gene>
<protein>
    <recommendedName>
        <fullName evidence="4">Lipoprotein</fullName>
    </recommendedName>
</protein>
<evidence type="ECO:0000256" key="1">
    <source>
        <dbReference type="SAM" id="SignalP"/>
    </source>
</evidence>
<dbReference type="EMBL" id="FOOK01000003">
    <property type="protein sequence ID" value="SFF70417.1"/>
    <property type="molecule type" value="Genomic_DNA"/>
</dbReference>
<feature type="chain" id="PRO_5039253077" description="Lipoprotein" evidence="1">
    <location>
        <begin position="19"/>
        <end position="200"/>
    </location>
</feature>
<dbReference type="RefSeq" id="WP_092035691.1">
    <property type="nucleotide sequence ID" value="NZ_FOOK01000003.1"/>
</dbReference>
<dbReference type="Proteomes" id="UP000198661">
    <property type="component" value="Unassembled WGS sequence"/>
</dbReference>